<reference evidence="1" key="1">
    <citation type="submission" date="2018-05" db="EMBL/GenBank/DDBJ databases">
        <authorList>
            <person name="Lanie J.A."/>
            <person name="Ng W.-L."/>
            <person name="Kazmierczak K.M."/>
            <person name="Andrzejewski T.M."/>
            <person name="Davidsen T.M."/>
            <person name="Wayne K.J."/>
            <person name="Tettelin H."/>
            <person name="Glass J.I."/>
            <person name="Rusch D."/>
            <person name="Podicherti R."/>
            <person name="Tsui H.-C.T."/>
            <person name="Winkler M.E."/>
        </authorList>
    </citation>
    <scope>NUCLEOTIDE SEQUENCE</scope>
</reference>
<sequence length="27" mass="3158">MASRSENIDKILKKNLGKKIILIDRFI</sequence>
<evidence type="ECO:0000313" key="1">
    <source>
        <dbReference type="EMBL" id="SVC58173.1"/>
    </source>
</evidence>
<accession>A0A382NAE8</accession>
<protein>
    <submittedName>
        <fullName evidence="1">Uncharacterized protein</fullName>
    </submittedName>
</protein>
<feature type="non-terminal residue" evidence="1">
    <location>
        <position position="1"/>
    </location>
</feature>
<dbReference type="EMBL" id="UINC01099136">
    <property type="protein sequence ID" value="SVC58173.1"/>
    <property type="molecule type" value="Genomic_DNA"/>
</dbReference>
<name>A0A382NAE8_9ZZZZ</name>
<proteinExistence type="predicted"/>
<dbReference type="AlphaFoldDB" id="A0A382NAE8"/>
<feature type="non-terminal residue" evidence="1">
    <location>
        <position position="27"/>
    </location>
</feature>
<gene>
    <name evidence="1" type="ORF">METZ01_LOCUS311027</name>
</gene>
<organism evidence="1">
    <name type="scientific">marine metagenome</name>
    <dbReference type="NCBI Taxonomy" id="408172"/>
    <lineage>
        <taxon>unclassified sequences</taxon>
        <taxon>metagenomes</taxon>
        <taxon>ecological metagenomes</taxon>
    </lineage>
</organism>